<dbReference type="SUPFAM" id="SSF51445">
    <property type="entry name" value="(Trans)glycosidases"/>
    <property type="match status" value="1"/>
</dbReference>
<proteinExistence type="inferred from homology"/>
<evidence type="ECO:0000256" key="8">
    <source>
        <dbReference type="PROSITE-ProRule" id="PRU01100"/>
    </source>
</evidence>
<feature type="chain" id="PRO_5046109908" evidence="11">
    <location>
        <begin position="30"/>
        <end position="1146"/>
    </location>
</feature>
<keyword evidence="10" id="KW-0812">Transmembrane</keyword>
<evidence type="ECO:0000256" key="4">
    <source>
        <dbReference type="ARBA" id="ARBA00022729"/>
    </source>
</evidence>
<dbReference type="PRINTS" id="PR00739">
    <property type="entry name" value="GLHYDRLASE26"/>
</dbReference>
<dbReference type="PROSITE" id="PS51764">
    <property type="entry name" value="GH26"/>
    <property type="match status" value="1"/>
</dbReference>
<dbReference type="PROSITE" id="PS50847">
    <property type="entry name" value="GRAM_POS_ANCHORING"/>
    <property type="match status" value="1"/>
</dbReference>
<feature type="signal peptide" evidence="11">
    <location>
        <begin position="1"/>
        <end position="29"/>
    </location>
</feature>
<gene>
    <name evidence="14" type="ORF">H6A19_15040</name>
</gene>
<dbReference type="InterPro" id="IPR022790">
    <property type="entry name" value="GH26_dom"/>
</dbReference>
<evidence type="ECO:0000256" key="1">
    <source>
        <dbReference type="ARBA" id="ARBA00007754"/>
    </source>
</evidence>
<keyword evidence="10" id="KW-1133">Transmembrane helix</keyword>
<keyword evidence="15" id="KW-1185">Reference proteome</keyword>
<sequence>MISRMSKRLVALVMTCTVIFSQLPTTVFATSVVANTVYSNDFGEETKLPDEFGGALLADDISLEDEMLKFQTHFDGSWDWDKNKHELNFFTNYEDNLNSGAVVKFDIIIPTEKVNFQGEIQFKGAIKDSNWEWKDGSFGKFQASDFEDLGNGYSKVTATSTVSGEINGVNSAIVQIIGAGTNYTGSIYIDNLTVTEEESNNEEGPSVEVNTLTWSFDDEEQGMGGWNFGGVWSHQGNPEISYTSSIGNGALKLNLDFTNDTEVSWSEVKLQNDFKEKININGYNVLTYDFIYNPQSMTMGAFKTKLYSDGVIDSYEDIKLLELEDIEGGLKKARVKVKFPSVNKEIESLTLSIIGVNSNYKGDIYIDNIQLYQEKNESIYVDITEEIKAQTSIDVNNLDILNKVKLVDEKAISETASLYSYLIGVGKTDKVIFGHQNDTHHKGGKYEIPGDTSGIKSDTLDITGSIAGLVGMDTLSFTGDELEGGVDAAVKVASQAAKEGGIITLSSHMPNFEVVKNKGVDDNGNYDYSGYTPGVTKGDIVQRIMPNGDLNEVFLGYLDMIADYGLQLQEEGIPVLFRPFHENNGSWFWWGKAFCDEQAYKNLFAYTVEYLRDVKGVHNFLYVYSPGGPFEDEADYLSRYPGDEFVDVLAFDMYHDNPTEDDKWIDVLEETIELVQGLAEKRGKLSAVSEVGMRVGNGGIAQVGNNRKDWYNEVLDVVSNSNMPYFMVWANFDDKDNFFIPYRMTETTGHEMINEFIDFYNDERSIFAKEAGEFLSLNVDVDDEAYKYGYIINPISGTRVLEETTISAVVKNLEGDVSFVIRDGAGNEIKSLKTKNENGIYKADLTNEILKEIGETIGVIELVVDEEVISTNDIIFNIEVPEKLKNVVDNFESYSGESSLLLNEWATNVGPGCSLNPQLTSETGNFNSGNYGLAFNYKISNAKTSEGWAGMTTAKNVDWSEYDALQLWVKPDGNGQKLVIQITSNGEDFEVFLPEFAATTEAQLLTLKFDEFVGKNKGEFDPSNITSIGIWCNTIPEEGNTGEWTVESTMYFDDIKAVNTSDMEKPGDDNNPSEEEDNSGSNQGKPEEDNNINSDVVVKPSADKQNNNNNKLPQTGGVNSMVVVATAISLIGSGSLFIGKRRKKDN</sequence>
<evidence type="ECO:0000256" key="7">
    <source>
        <dbReference type="ARBA" id="ARBA00023295"/>
    </source>
</evidence>
<keyword evidence="10" id="KW-0472">Membrane</keyword>
<keyword evidence="6" id="KW-0572">Peptidoglycan-anchor</keyword>
<feature type="active site" description="Proton donor" evidence="8">
    <location>
        <position position="582"/>
    </location>
</feature>
<comment type="similarity">
    <text evidence="1 8">Belongs to the glycosyl hydrolase 26 family.</text>
</comment>
<organism evidence="14 15">
    <name type="scientific">Clostridium saudiense</name>
    <dbReference type="NCBI Taxonomy" id="1414720"/>
    <lineage>
        <taxon>Bacteria</taxon>
        <taxon>Bacillati</taxon>
        <taxon>Bacillota</taxon>
        <taxon>Clostridia</taxon>
        <taxon>Eubacteriales</taxon>
        <taxon>Clostridiaceae</taxon>
        <taxon>Clostridium</taxon>
    </lineage>
</organism>
<dbReference type="InterPro" id="IPR019931">
    <property type="entry name" value="LPXTG_anchor"/>
</dbReference>
<evidence type="ECO:0000256" key="6">
    <source>
        <dbReference type="ARBA" id="ARBA00023088"/>
    </source>
</evidence>
<dbReference type="Pfam" id="PF02156">
    <property type="entry name" value="Glyco_hydro_26"/>
    <property type="match status" value="1"/>
</dbReference>
<dbReference type="Pfam" id="PF09212">
    <property type="entry name" value="CBM27"/>
    <property type="match status" value="1"/>
</dbReference>
<evidence type="ECO:0000256" key="5">
    <source>
        <dbReference type="ARBA" id="ARBA00022801"/>
    </source>
</evidence>
<feature type="transmembrane region" description="Helical" evidence="10">
    <location>
        <begin position="1117"/>
        <end position="1138"/>
    </location>
</feature>
<evidence type="ECO:0000256" key="2">
    <source>
        <dbReference type="ARBA" id="ARBA00022512"/>
    </source>
</evidence>
<feature type="active site" description="Nucleophile" evidence="8">
    <location>
        <position position="690"/>
    </location>
</feature>
<evidence type="ECO:0000256" key="9">
    <source>
        <dbReference type="SAM" id="MobiDB-lite"/>
    </source>
</evidence>
<dbReference type="SUPFAM" id="SSF49785">
    <property type="entry name" value="Galactose-binding domain-like"/>
    <property type="match status" value="3"/>
</dbReference>
<feature type="region of interest" description="Disordered" evidence="9">
    <location>
        <begin position="1060"/>
        <end position="1116"/>
    </location>
</feature>
<dbReference type="Gene3D" id="3.20.20.80">
    <property type="entry name" value="Glycosidases"/>
    <property type="match status" value="1"/>
</dbReference>
<keyword evidence="7 8" id="KW-0326">Glycosidase</keyword>
<evidence type="ECO:0000313" key="14">
    <source>
        <dbReference type="EMBL" id="MBM6820630.1"/>
    </source>
</evidence>
<dbReference type="Proteomes" id="UP000767334">
    <property type="component" value="Unassembled WGS sequence"/>
</dbReference>
<evidence type="ECO:0000313" key="15">
    <source>
        <dbReference type="Proteomes" id="UP000767334"/>
    </source>
</evidence>
<keyword evidence="5 8" id="KW-0378">Hydrolase</keyword>
<dbReference type="InterPro" id="IPR017853">
    <property type="entry name" value="GH"/>
</dbReference>
<dbReference type="InterPro" id="IPR008979">
    <property type="entry name" value="Galactose-bd-like_sf"/>
</dbReference>
<feature type="compositionally biased region" description="Polar residues" evidence="9">
    <location>
        <begin position="1103"/>
        <end position="1116"/>
    </location>
</feature>
<protein>
    <submittedName>
        <fullName evidence="14">CIA30 family protein</fullName>
    </submittedName>
</protein>
<dbReference type="RefSeq" id="WP_204572638.1">
    <property type="nucleotide sequence ID" value="NZ_JACJLL010000138.1"/>
</dbReference>
<accession>A0ABS2FJ88</accession>
<evidence type="ECO:0000256" key="10">
    <source>
        <dbReference type="SAM" id="Phobius"/>
    </source>
</evidence>
<feature type="domain" description="GH26" evidence="13">
    <location>
        <begin position="413"/>
        <end position="769"/>
    </location>
</feature>
<evidence type="ECO:0000259" key="13">
    <source>
        <dbReference type="PROSITE" id="PS51764"/>
    </source>
</evidence>
<keyword evidence="3" id="KW-0964">Secreted</keyword>
<keyword evidence="4 11" id="KW-0732">Signal</keyword>
<dbReference type="Pfam" id="PF00746">
    <property type="entry name" value="Gram_pos_anchor"/>
    <property type="match status" value="1"/>
</dbReference>
<dbReference type="PANTHER" id="PTHR40079:SF4">
    <property type="entry name" value="GH26 DOMAIN-CONTAINING PROTEIN-RELATED"/>
    <property type="match status" value="1"/>
</dbReference>
<feature type="domain" description="Gram-positive cocci surface proteins LPxTG" evidence="12">
    <location>
        <begin position="1112"/>
        <end position="1146"/>
    </location>
</feature>
<evidence type="ECO:0000256" key="11">
    <source>
        <dbReference type="SAM" id="SignalP"/>
    </source>
</evidence>
<comment type="caution">
    <text evidence="14">The sequence shown here is derived from an EMBL/GenBank/DDBJ whole genome shotgun (WGS) entry which is preliminary data.</text>
</comment>
<name>A0ABS2FJ88_9CLOT</name>
<dbReference type="PANTHER" id="PTHR40079">
    <property type="entry name" value="MANNAN ENDO-1,4-BETA-MANNOSIDASE E-RELATED"/>
    <property type="match status" value="1"/>
</dbReference>
<dbReference type="InterPro" id="IPR005087">
    <property type="entry name" value="CBM11"/>
</dbReference>
<dbReference type="InterPro" id="IPR015295">
    <property type="entry name" value="CBM27"/>
</dbReference>
<reference evidence="14 15" key="1">
    <citation type="journal article" date="2021" name="Sci. Rep.">
        <title>The distribution of antibiotic resistance genes in chicken gut microbiota commensals.</title>
        <authorList>
            <person name="Juricova H."/>
            <person name="Matiasovicova J."/>
            <person name="Kubasova T."/>
            <person name="Cejkova D."/>
            <person name="Rychlik I."/>
        </authorList>
    </citation>
    <scope>NUCLEOTIDE SEQUENCE [LARGE SCALE GENOMIC DNA]</scope>
    <source>
        <strain evidence="14 15">An435</strain>
    </source>
</reference>
<evidence type="ECO:0000256" key="3">
    <source>
        <dbReference type="ARBA" id="ARBA00022525"/>
    </source>
</evidence>
<keyword evidence="2" id="KW-0134">Cell wall</keyword>
<dbReference type="NCBIfam" id="TIGR01167">
    <property type="entry name" value="LPXTG_anchor"/>
    <property type="match status" value="1"/>
</dbReference>
<dbReference type="Pfam" id="PF03425">
    <property type="entry name" value="CBM_11"/>
    <property type="match status" value="1"/>
</dbReference>
<dbReference type="InterPro" id="IPR000805">
    <property type="entry name" value="Glyco_hydro_26"/>
</dbReference>
<dbReference type="EMBL" id="JACJLL010000138">
    <property type="protein sequence ID" value="MBM6820630.1"/>
    <property type="molecule type" value="Genomic_DNA"/>
</dbReference>
<dbReference type="Gene3D" id="2.60.120.260">
    <property type="entry name" value="Galactose-binding domain-like"/>
    <property type="match status" value="2"/>
</dbReference>
<evidence type="ECO:0000259" key="12">
    <source>
        <dbReference type="PROSITE" id="PS50847"/>
    </source>
</evidence>